<dbReference type="Gene3D" id="1.10.1710.10">
    <property type="entry name" value="ProQ/FinO domain"/>
    <property type="match status" value="1"/>
</dbReference>
<protein>
    <submittedName>
        <fullName evidence="6">Fertility inhibition FinO-like protein</fullName>
    </submittedName>
</protein>
<reference evidence="6" key="1">
    <citation type="submission" date="2013-07" db="EMBL/GenBank/DDBJ databases">
        <authorList>
            <person name="McIlroy S."/>
        </authorList>
    </citation>
    <scope>NUCLEOTIDE SEQUENCE [LARGE SCALE GENOMIC DNA]</scope>
    <source>
        <strain evidence="6">Run_A_D11</strain>
    </source>
</reference>
<dbReference type="PANTHER" id="PTHR38106:SF1">
    <property type="entry name" value="RNA CHAPERONE PROQ"/>
    <property type="match status" value="1"/>
</dbReference>
<feature type="compositionally biased region" description="Low complexity" evidence="4">
    <location>
        <begin position="228"/>
        <end position="245"/>
    </location>
</feature>
<evidence type="ECO:0000256" key="3">
    <source>
        <dbReference type="ARBA" id="ARBA00023186"/>
    </source>
</evidence>
<proteinExistence type="predicted"/>
<evidence type="ECO:0000256" key="4">
    <source>
        <dbReference type="SAM" id="MobiDB-lite"/>
    </source>
</evidence>
<dbReference type="SMART" id="SM00945">
    <property type="entry name" value="ProQ"/>
    <property type="match status" value="1"/>
</dbReference>
<dbReference type="AlphaFoldDB" id="W6M9F1"/>
<evidence type="ECO:0000313" key="6">
    <source>
        <dbReference type="EMBL" id="CDI04636.1"/>
    </source>
</evidence>
<dbReference type="GO" id="GO:0010608">
    <property type="term" value="P:post-transcriptional regulation of gene expression"/>
    <property type="evidence" value="ECO:0007669"/>
    <property type="project" value="InterPro"/>
</dbReference>
<dbReference type="Proteomes" id="UP000035760">
    <property type="component" value="Unassembled WGS sequence"/>
</dbReference>
<keyword evidence="2" id="KW-0694">RNA-binding</keyword>
<dbReference type="InterPro" id="IPR016103">
    <property type="entry name" value="ProQ/FinO"/>
</dbReference>
<dbReference type="SUPFAM" id="SSF48657">
    <property type="entry name" value="FinO-like"/>
    <property type="match status" value="1"/>
</dbReference>
<keyword evidence="1" id="KW-0963">Cytoplasm</keyword>
<feature type="domain" description="ProQ/FinO" evidence="5">
    <location>
        <begin position="2"/>
        <end position="114"/>
    </location>
</feature>
<accession>W6M9F1</accession>
<evidence type="ECO:0000259" key="5">
    <source>
        <dbReference type="SMART" id="SM00945"/>
    </source>
</evidence>
<name>W6M9F1_9GAMM</name>
<feature type="region of interest" description="Disordered" evidence="4">
    <location>
        <begin position="82"/>
        <end position="118"/>
    </location>
</feature>
<dbReference type="OrthoDB" id="8421419at2"/>
<evidence type="ECO:0000256" key="1">
    <source>
        <dbReference type="ARBA" id="ARBA00022490"/>
    </source>
</evidence>
<feature type="region of interest" description="Disordered" evidence="4">
    <location>
        <begin position="226"/>
        <end position="270"/>
    </location>
</feature>
<organism evidence="6 7">
    <name type="scientific">Candidatus Competibacter denitrificans Run_A_D11</name>
    <dbReference type="NCBI Taxonomy" id="1400863"/>
    <lineage>
        <taxon>Bacteria</taxon>
        <taxon>Pseudomonadati</taxon>
        <taxon>Pseudomonadota</taxon>
        <taxon>Gammaproteobacteria</taxon>
        <taxon>Candidatus Competibacteraceae</taxon>
        <taxon>Candidatus Competibacter</taxon>
    </lineage>
</organism>
<dbReference type="GO" id="GO:0034057">
    <property type="term" value="F:RNA strand-exchange activity"/>
    <property type="evidence" value="ECO:0007669"/>
    <property type="project" value="InterPro"/>
</dbReference>
<dbReference type="GO" id="GO:0005829">
    <property type="term" value="C:cytosol"/>
    <property type="evidence" value="ECO:0007669"/>
    <property type="project" value="TreeGrafter"/>
</dbReference>
<reference evidence="6" key="2">
    <citation type="submission" date="2014-03" db="EMBL/GenBank/DDBJ databases">
        <title>Candidatus Competibacter-lineage genomes retrieved from metagenomes reveal functional metabolic diversity.</title>
        <authorList>
            <person name="McIlroy S.J."/>
            <person name="Albertsen M."/>
            <person name="Andresen E.K."/>
            <person name="Saunders A.M."/>
            <person name="Kristiansen R."/>
            <person name="Stokholm-Bjerregaard M."/>
            <person name="Nielsen K.L."/>
            <person name="Nielsen P.H."/>
        </authorList>
    </citation>
    <scope>NUCLEOTIDE SEQUENCE</scope>
    <source>
        <strain evidence="6">Run_A_D11</strain>
    </source>
</reference>
<dbReference type="InterPro" id="IPR036442">
    <property type="entry name" value="ProQ/FinO_sf"/>
</dbReference>
<feature type="compositionally biased region" description="Low complexity" evidence="4">
    <location>
        <begin position="104"/>
        <end position="118"/>
    </location>
</feature>
<keyword evidence="3" id="KW-0143">Chaperone</keyword>
<comment type="caution">
    <text evidence="6">The sequence shown here is derived from an EMBL/GenBank/DDBJ whole genome shotgun (WGS) entry which is preliminary data.</text>
</comment>
<gene>
    <name evidence="6" type="ORF">BN873_p20016</name>
</gene>
<dbReference type="InterPro" id="IPR023529">
    <property type="entry name" value="ProQ"/>
</dbReference>
<sequence length="270" mass="28275">MPQDVNPLIDRLCAAFPDLFHRRTPKPLKIGLGAELMALAGVHPALADLTRTRIRWALKVYTGAAAYRSALAKGGPRYDLAGQPAGEVTPEQQAFAQSPRARKPATAAAESTASPTRAAAPAGIPLHELLPELIAMAIPGKLDVTLKINTLPQAKPASPGTMLFAVQAEGCTVLVELKNKMWNSLKTAAESYPHWVAAITGKMGAAIEGGFRLDSPAVQVFEKKVKPDATAPAASKAPVPVSTGPEPEPAPRIERPKLGLKGSATPGKSA</sequence>
<dbReference type="GO" id="GO:0033592">
    <property type="term" value="F:RNA strand annealing activity"/>
    <property type="evidence" value="ECO:0007669"/>
    <property type="project" value="InterPro"/>
</dbReference>
<evidence type="ECO:0000256" key="2">
    <source>
        <dbReference type="ARBA" id="ARBA00022884"/>
    </source>
</evidence>
<dbReference type="Pfam" id="PF04352">
    <property type="entry name" value="ProQ"/>
    <property type="match status" value="1"/>
</dbReference>
<dbReference type="EMBL" id="CBTJ020000114">
    <property type="protein sequence ID" value="CDI04636.1"/>
    <property type="molecule type" value="Genomic_DNA"/>
</dbReference>
<keyword evidence="7" id="KW-1185">Reference proteome</keyword>
<evidence type="ECO:0000313" key="7">
    <source>
        <dbReference type="Proteomes" id="UP000035760"/>
    </source>
</evidence>
<dbReference type="PANTHER" id="PTHR38106">
    <property type="entry name" value="RNA CHAPERONE PROQ"/>
    <property type="match status" value="1"/>
</dbReference>
<dbReference type="RefSeq" id="WP_048676981.1">
    <property type="nucleotide sequence ID" value="NZ_CBTJ020000114.1"/>
</dbReference>